<accession>N1RI66</accession>
<dbReference type="OrthoDB" id="4161428at2759"/>
<protein>
    <submittedName>
        <fullName evidence="2">Uncharacterized protein</fullName>
    </submittedName>
</protein>
<feature type="compositionally biased region" description="Basic and acidic residues" evidence="1">
    <location>
        <begin position="114"/>
        <end position="131"/>
    </location>
</feature>
<dbReference type="Proteomes" id="UP000016929">
    <property type="component" value="Unassembled WGS sequence"/>
</dbReference>
<evidence type="ECO:0000313" key="3">
    <source>
        <dbReference type="Proteomes" id="UP000016929"/>
    </source>
</evidence>
<evidence type="ECO:0000313" key="2">
    <source>
        <dbReference type="EMBL" id="EMT66263.1"/>
    </source>
</evidence>
<proteinExistence type="predicted"/>
<name>N1RI66_FUSC4</name>
<dbReference type="EMBL" id="KB726988">
    <property type="protein sequence ID" value="EMT66263.1"/>
    <property type="molecule type" value="Genomic_DNA"/>
</dbReference>
<keyword evidence="3" id="KW-1185">Reference proteome</keyword>
<feature type="region of interest" description="Disordered" evidence="1">
    <location>
        <begin position="104"/>
        <end position="161"/>
    </location>
</feature>
<reference evidence="3" key="2">
    <citation type="journal article" date="2014" name="PLoS ONE">
        <title>Genome and Transcriptome Analysis of the Fungal Pathogen Fusarium oxysporum f. sp. cubense Causing Banana Vascular Wilt Disease.</title>
        <authorList>
            <person name="Guo L."/>
            <person name="Han L."/>
            <person name="Yang L."/>
            <person name="Zeng H."/>
            <person name="Fan D."/>
            <person name="Zhu Y."/>
            <person name="Feng Y."/>
            <person name="Wang G."/>
            <person name="Peng C."/>
            <person name="Jiang X."/>
            <person name="Zhou D."/>
            <person name="Ni P."/>
            <person name="Liang C."/>
            <person name="Liu L."/>
            <person name="Wang J."/>
            <person name="Mao C."/>
            <person name="Fang X."/>
            <person name="Peng M."/>
            <person name="Huang J."/>
        </authorList>
    </citation>
    <scope>NUCLEOTIDE SEQUENCE [LARGE SCALE GENOMIC DNA]</scope>
    <source>
        <strain evidence="3">race 4</strain>
    </source>
</reference>
<organism evidence="2 3">
    <name type="scientific">Fusarium oxysporum f. sp. cubense (strain race 4)</name>
    <name type="common">Panama disease fungus</name>
    <dbReference type="NCBI Taxonomy" id="2502994"/>
    <lineage>
        <taxon>Eukaryota</taxon>
        <taxon>Fungi</taxon>
        <taxon>Dikarya</taxon>
        <taxon>Ascomycota</taxon>
        <taxon>Pezizomycotina</taxon>
        <taxon>Sordariomycetes</taxon>
        <taxon>Hypocreomycetidae</taxon>
        <taxon>Hypocreales</taxon>
        <taxon>Nectriaceae</taxon>
        <taxon>Fusarium</taxon>
        <taxon>Fusarium oxysporum species complex</taxon>
    </lineage>
</organism>
<reference evidence="3" key="1">
    <citation type="submission" date="2012-09" db="EMBL/GenBank/DDBJ databases">
        <title>Genome sequencing and comparative transcriptomics of race 1 and race 4 of banana pathogen: Fusarium oxysporum f. sp. cubense.</title>
        <authorList>
            <person name="Fang X."/>
            <person name="Huang J."/>
        </authorList>
    </citation>
    <scope>NUCLEOTIDE SEQUENCE [LARGE SCALE GENOMIC DNA]</scope>
    <source>
        <strain evidence="3">race 4</strain>
    </source>
</reference>
<sequence length="161" mass="17955">MEETVELCNQGPPEIPIVVCGATDHRMTISGVLDILSSRDSLDVHDVEKLHEKNMLDMMQGAPESLCSSVSSGVLVVLQQIEDWSTGEVPETVKAGKRKLQEGFTTATRIKKPRTLDSTDENQRSKLELARRKVKPRPKAETTITTPTWSKRRSRLTATQD</sequence>
<evidence type="ECO:0000256" key="1">
    <source>
        <dbReference type="SAM" id="MobiDB-lite"/>
    </source>
</evidence>
<dbReference type="HOGENOM" id="CLU_1660811_0_0_1"/>
<dbReference type="AlphaFoldDB" id="N1RI66"/>
<gene>
    <name evidence="2" type="ORF">FOC4_g10006660</name>
</gene>